<proteinExistence type="predicted"/>
<protein>
    <recommendedName>
        <fullName evidence="3">DNA-binding protein</fullName>
    </recommendedName>
</protein>
<sequence length="274" mass="29721">MEPLNNVAAKQRPSRTRASAYGYAAPCIQDGTAEDGMSRRKPYLVGHQEFARLYRVDPKQVAQWLSPSRGSVLDPSTAVVVSGVRYWPLGFAVGWGATTARFRQGDHDAKAEIIAELGEGWEPSLAAELPPIVGQHKIIQIFGLPAQGTLATTIASGRFPERDWLLSGLMLWMLETVLDAAEMLRETARTLPWEVDEAVVAALRDGTYDGPGSRVLTPSGAWRSWRCGGHRSCCNSHGEGVAACQKVVAEPRHAVTRCGSSDSSNVTVPSPWRA</sequence>
<evidence type="ECO:0008006" key="3">
    <source>
        <dbReference type="Google" id="ProtNLM"/>
    </source>
</evidence>
<evidence type="ECO:0000313" key="2">
    <source>
        <dbReference type="Proteomes" id="UP000828924"/>
    </source>
</evidence>
<dbReference type="EMBL" id="CP071872">
    <property type="protein sequence ID" value="UNM14971.1"/>
    <property type="molecule type" value="Genomic_DNA"/>
</dbReference>
<organism evidence="1 2">
    <name type="scientific">Streptomyces formicae</name>
    <dbReference type="NCBI Taxonomy" id="1616117"/>
    <lineage>
        <taxon>Bacteria</taxon>
        <taxon>Bacillati</taxon>
        <taxon>Actinomycetota</taxon>
        <taxon>Actinomycetes</taxon>
        <taxon>Kitasatosporales</taxon>
        <taxon>Streptomycetaceae</taxon>
        <taxon>Streptomyces</taxon>
    </lineage>
</organism>
<keyword evidence="2" id="KW-1185">Reference proteome</keyword>
<name>A0ABY3WQP8_9ACTN</name>
<accession>A0ABY3WQP8</accession>
<evidence type="ECO:0000313" key="1">
    <source>
        <dbReference type="EMBL" id="UNM14971.1"/>
    </source>
</evidence>
<dbReference type="Proteomes" id="UP000828924">
    <property type="component" value="Chromosome"/>
</dbReference>
<dbReference type="RefSeq" id="WP_242335744.1">
    <property type="nucleotide sequence ID" value="NZ_CP071872.1"/>
</dbReference>
<gene>
    <name evidence="1" type="ORF">J4032_29025</name>
</gene>
<reference evidence="1 2" key="1">
    <citation type="submission" date="2021-03" db="EMBL/GenBank/DDBJ databases">
        <title>Complete genome of Streptomyces formicae strain 1H-GS9 (DSM 100524).</title>
        <authorList>
            <person name="Atanasov K.E."/>
            <person name="Altabella T."/>
            <person name="Ferrer A."/>
        </authorList>
    </citation>
    <scope>NUCLEOTIDE SEQUENCE [LARGE SCALE GENOMIC DNA]</scope>
    <source>
        <strain evidence="1 2">1H-GS9</strain>
    </source>
</reference>